<accession>A0A6J5PK69</accession>
<dbReference type="Gene3D" id="3.40.50.300">
    <property type="entry name" value="P-loop containing nucleotide triphosphate hydrolases"/>
    <property type="match status" value="1"/>
</dbReference>
<dbReference type="InterPro" id="IPR038718">
    <property type="entry name" value="SNF2-like_sf"/>
</dbReference>
<dbReference type="EMBL" id="LR797267">
    <property type="protein sequence ID" value="CAB4197708.1"/>
    <property type="molecule type" value="Genomic_DNA"/>
</dbReference>
<dbReference type="PANTHER" id="PTHR45766">
    <property type="entry name" value="DNA ANNEALING HELICASE AND ENDONUCLEASE ZRANB3 FAMILY MEMBER"/>
    <property type="match status" value="1"/>
</dbReference>
<gene>
    <name evidence="5" type="ORF">UFOVP1318_32</name>
    <name evidence="6" type="ORF">UFOVP1430_12</name>
    <name evidence="4" type="ORF">UFOVP903_14</name>
</gene>
<dbReference type="InterPro" id="IPR014001">
    <property type="entry name" value="Helicase_ATP-bd"/>
</dbReference>
<dbReference type="InterPro" id="IPR000330">
    <property type="entry name" value="SNF2_N"/>
</dbReference>
<dbReference type="Pfam" id="PF00271">
    <property type="entry name" value="Helicase_C"/>
    <property type="match status" value="1"/>
</dbReference>
<feature type="domain" description="Helicase C-terminal" evidence="3">
    <location>
        <begin position="370"/>
        <end position="516"/>
    </location>
</feature>
<evidence type="ECO:0000313" key="6">
    <source>
        <dbReference type="EMBL" id="CAB4210394.1"/>
    </source>
</evidence>
<dbReference type="EMBL" id="LR797363">
    <property type="protein sequence ID" value="CAB4210394.1"/>
    <property type="molecule type" value="Genomic_DNA"/>
</dbReference>
<dbReference type="GO" id="GO:0005524">
    <property type="term" value="F:ATP binding"/>
    <property type="evidence" value="ECO:0007669"/>
    <property type="project" value="InterPro"/>
</dbReference>
<reference evidence="4" key="1">
    <citation type="submission" date="2020-05" db="EMBL/GenBank/DDBJ databases">
        <authorList>
            <person name="Chiriac C."/>
            <person name="Salcher M."/>
            <person name="Ghai R."/>
            <person name="Kavagutti S V."/>
        </authorList>
    </citation>
    <scope>NUCLEOTIDE SEQUENCE</scope>
</reference>
<dbReference type="SUPFAM" id="SSF52540">
    <property type="entry name" value="P-loop containing nucleoside triphosphate hydrolases"/>
    <property type="match status" value="2"/>
</dbReference>
<dbReference type="EMBL" id="LR796854">
    <property type="protein sequence ID" value="CAB4169761.1"/>
    <property type="molecule type" value="Genomic_DNA"/>
</dbReference>
<dbReference type="InterPro" id="IPR027417">
    <property type="entry name" value="P-loop_NTPase"/>
</dbReference>
<dbReference type="Pfam" id="PF00176">
    <property type="entry name" value="SNF2-rel_dom"/>
    <property type="match status" value="1"/>
</dbReference>
<evidence type="ECO:0000259" key="2">
    <source>
        <dbReference type="PROSITE" id="PS51192"/>
    </source>
</evidence>
<dbReference type="PANTHER" id="PTHR45766:SF6">
    <property type="entry name" value="SWI_SNF-RELATED MATRIX-ASSOCIATED ACTIN-DEPENDENT REGULATOR OF CHROMATIN SUBFAMILY A-LIKE PROTEIN 1"/>
    <property type="match status" value="1"/>
</dbReference>
<dbReference type="SMART" id="SM00487">
    <property type="entry name" value="DEXDc"/>
    <property type="match status" value="1"/>
</dbReference>
<dbReference type="GO" id="GO:0016787">
    <property type="term" value="F:hydrolase activity"/>
    <property type="evidence" value="ECO:0007669"/>
    <property type="project" value="UniProtKB-KW"/>
</dbReference>
<feature type="domain" description="Helicase ATP-binding" evidence="2">
    <location>
        <begin position="88"/>
        <end position="260"/>
    </location>
</feature>
<protein>
    <submittedName>
        <fullName evidence="4">DEXDc domain containing protein</fullName>
    </submittedName>
</protein>
<proteinExistence type="predicted"/>
<evidence type="ECO:0000256" key="1">
    <source>
        <dbReference type="ARBA" id="ARBA00022801"/>
    </source>
</evidence>
<name>A0A6J5PK69_9CAUD</name>
<evidence type="ECO:0000313" key="4">
    <source>
        <dbReference type="EMBL" id="CAB4169761.1"/>
    </source>
</evidence>
<evidence type="ECO:0000313" key="5">
    <source>
        <dbReference type="EMBL" id="CAB4197708.1"/>
    </source>
</evidence>
<dbReference type="GO" id="GO:0031297">
    <property type="term" value="P:replication fork processing"/>
    <property type="evidence" value="ECO:0007669"/>
    <property type="project" value="TreeGrafter"/>
</dbReference>
<sequence>MRLSFEQGYFVMHVTPECERPIFTNGLREWEKIDARTFRTNDLRVAKVYRAHADQKAERVFSKVFLKRYQAPDLSRLDFLDPHQIDGVRHILTRSRSYLAHAPGAGKTAQAICAATLTDLEAPSLFIVPPSLTANWGHEIEKVGKWLGLTPDFSTIGTSAHRDDVNWKASFIICPDSMLTAPWVLEELAKIKFKFLAVDEASRFKEPLAKRTIALFGGAAQGFKARGLIYGPKHVVLMDGSPMPNRPMELWAPTFAMVPEAIDFMPRQDFGMRYCGPTRNDFGGFEFNFASNEDELRERLHKDFMHVVHENALNHPERRRSILFMSEDPRTAAHKKWDKANLKGLDVGALDDDIKDTQLANWRHELGVRKVPWAVKYINERLKDKNESILVFAWHRDVCLELFASLPGKTTGLVIGGTPANVREHFFKRFQDGKLNCIVGNIAAMGRGHNLQRADRVIFVEPSWCGETNIQAEKRASRRGSTKEFIRCEYLCAPGSIDEIVLSSIFSKDRSVNKIIGGANG</sequence>
<keyword evidence="1" id="KW-0378">Hydrolase</keyword>
<dbReference type="PROSITE" id="PS51194">
    <property type="entry name" value="HELICASE_CTER"/>
    <property type="match status" value="1"/>
</dbReference>
<dbReference type="Gene3D" id="3.40.50.10810">
    <property type="entry name" value="Tandem AAA-ATPase domain"/>
    <property type="match status" value="1"/>
</dbReference>
<dbReference type="GO" id="GO:0006281">
    <property type="term" value="P:DNA repair"/>
    <property type="evidence" value="ECO:0007669"/>
    <property type="project" value="TreeGrafter"/>
</dbReference>
<evidence type="ECO:0000259" key="3">
    <source>
        <dbReference type="PROSITE" id="PS51194"/>
    </source>
</evidence>
<organism evidence="4">
    <name type="scientific">uncultured Caudovirales phage</name>
    <dbReference type="NCBI Taxonomy" id="2100421"/>
    <lineage>
        <taxon>Viruses</taxon>
        <taxon>Duplodnaviria</taxon>
        <taxon>Heunggongvirae</taxon>
        <taxon>Uroviricota</taxon>
        <taxon>Caudoviricetes</taxon>
        <taxon>Peduoviridae</taxon>
        <taxon>Maltschvirus</taxon>
        <taxon>Maltschvirus maltsch</taxon>
    </lineage>
</organism>
<dbReference type="PROSITE" id="PS51192">
    <property type="entry name" value="HELICASE_ATP_BIND_1"/>
    <property type="match status" value="1"/>
</dbReference>
<dbReference type="InterPro" id="IPR001650">
    <property type="entry name" value="Helicase_C-like"/>
</dbReference>
<dbReference type="SMART" id="SM00490">
    <property type="entry name" value="HELICc"/>
    <property type="match status" value="1"/>
</dbReference>